<dbReference type="GO" id="GO:0008270">
    <property type="term" value="F:zinc ion binding"/>
    <property type="evidence" value="ECO:0007669"/>
    <property type="project" value="UniProtKB-KW"/>
</dbReference>
<dbReference type="Pfam" id="PF00076">
    <property type="entry name" value="RRM_1"/>
    <property type="match status" value="1"/>
</dbReference>
<evidence type="ECO:0000313" key="8">
    <source>
        <dbReference type="EMBL" id="KAG0710100.1"/>
    </source>
</evidence>
<dbReference type="InterPro" id="IPR012677">
    <property type="entry name" value="Nucleotide-bd_a/b_plait_sf"/>
</dbReference>
<evidence type="ECO:0000256" key="4">
    <source>
        <dbReference type="ARBA" id="ARBA00022884"/>
    </source>
</evidence>
<evidence type="ECO:0000256" key="3">
    <source>
        <dbReference type="ARBA" id="ARBA00022833"/>
    </source>
</evidence>
<proteinExistence type="predicted"/>
<feature type="region of interest" description="Disordered" evidence="6">
    <location>
        <begin position="1"/>
        <end position="42"/>
    </location>
</feature>
<keyword evidence="1" id="KW-0479">Metal-binding</keyword>
<evidence type="ECO:0000256" key="1">
    <source>
        <dbReference type="ARBA" id="ARBA00022723"/>
    </source>
</evidence>
<keyword evidence="2" id="KW-0863">Zinc-finger</keyword>
<dbReference type="EMBL" id="JACEEZ010024544">
    <property type="protein sequence ID" value="KAG0710100.1"/>
    <property type="molecule type" value="Genomic_DNA"/>
</dbReference>
<dbReference type="InterPro" id="IPR002893">
    <property type="entry name" value="Znf_MYND"/>
</dbReference>
<dbReference type="Pfam" id="PF01753">
    <property type="entry name" value="zf-MYND"/>
    <property type="match status" value="1"/>
</dbReference>
<evidence type="ECO:0000256" key="2">
    <source>
        <dbReference type="ARBA" id="ARBA00022771"/>
    </source>
</evidence>
<keyword evidence="3" id="KW-0862">Zinc</keyword>
<dbReference type="InterPro" id="IPR000504">
    <property type="entry name" value="RRM_dom"/>
</dbReference>
<dbReference type="CDD" id="cd00590">
    <property type="entry name" value="RRM_SF"/>
    <property type="match status" value="1"/>
</dbReference>
<feature type="domain" description="RRM" evidence="7">
    <location>
        <begin position="46"/>
        <end position="120"/>
    </location>
</feature>
<dbReference type="Proteomes" id="UP000770661">
    <property type="component" value="Unassembled WGS sequence"/>
</dbReference>
<dbReference type="InterPro" id="IPR035979">
    <property type="entry name" value="RBD_domain_sf"/>
</dbReference>
<dbReference type="Gene3D" id="6.10.140.2220">
    <property type="match status" value="1"/>
</dbReference>
<dbReference type="PROSITE" id="PS50102">
    <property type="entry name" value="RRM"/>
    <property type="match status" value="1"/>
</dbReference>
<comment type="caution">
    <text evidence="8">The sequence shown here is derived from an EMBL/GenBank/DDBJ whole genome shotgun (WGS) entry which is preliminary data.</text>
</comment>
<dbReference type="SUPFAM" id="SSF144232">
    <property type="entry name" value="HIT/MYND zinc finger-like"/>
    <property type="match status" value="1"/>
</dbReference>
<dbReference type="GO" id="GO:0003723">
    <property type="term" value="F:RNA binding"/>
    <property type="evidence" value="ECO:0007669"/>
    <property type="project" value="UniProtKB-UniRule"/>
</dbReference>
<evidence type="ECO:0000256" key="5">
    <source>
        <dbReference type="PROSITE-ProRule" id="PRU00176"/>
    </source>
</evidence>
<name>A0A8J5CEI5_CHIOP</name>
<accession>A0A8J5CEI5</accession>
<dbReference type="OrthoDB" id="6379959at2759"/>
<dbReference type="AlphaFoldDB" id="A0A8J5CEI5"/>
<dbReference type="SUPFAM" id="SSF54928">
    <property type="entry name" value="RNA-binding domain, RBD"/>
    <property type="match status" value="1"/>
</dbReference>
<gene>
    <name evidence="8" type="ORF">GWK47_023508</name>
</gene>
<organism evidence="8 9">
    <name type="scientific">Chionoecetes opilio</name>
    <name type="common">Atlantic snow crab</name>
    <name type="synonym">Cancer opilio</name>
    <dbReference type="NCBI Taxonomy" id="41210"/>
    <lineage>
        <taxon>Eukaryota</taxon>
        <taxon>Metazoa</taxon>
        <taxon>Ecdysozoa</taxon>
        <taxon>Arthropoda</taxon>
        <taxon>Crustacea</taxon>
        <taxon>Multicrustacea</taxon>
        <taxon>Malacostraca</taxon>
        <taxon>Eumalacostraca</taxon>
        <taxon>Eucarida</taxon>
        <taxon>Decapoda</taxon>
        <taxon>Pleocyemata</taxon>
        <taxon>Brachyura</taxon>
        <taxon>Eubrachyura</taxon>
        <taxon>Majoidea</taxon>
        <taxon>Majidae</taxon>
        <taxon>Chionoecetes</taxon>
    </lineage>
</organism>
<evidence type="ECO:0000313" key="9">
    <source>
        <dbReference type="Proteomes" id="UP000770661"/>
    </source>
</evidence>
<evidence type="ECO:0000259" key="7">
    <source>
        <dbReference type="PROSITE" id="PS50102"/>
    </source>
</evidence>
<reference evidence="8" key="1">
    <citation type="submission" date="2020-07" db="EMBL/GenBank/DDBJ databases">
        <title>The High-quality genome of the commercially important snow crab, Chionoecetes opilio.</title>
        <authorList>
            <person name="Jeong J.-H."/>
            <person name="Ryu S."/>
        </authorList>
    </citation>
    <scope>NUCLEOTIDE SEQUENCE</scope>
    <source>
        <strain evidence="8">MADBK_172401_WGS</strain>
        <tissue evidence="8">Digestive gland</tissue>
    </source>
</reference>
<keyword evidence="4 5" id="KW-0694">RNA-binding</keyword>
<keyword evidence="9" id="KW-1185">Reference proteome</keyword>
<evidence type="ECO:0000256" key="6">
    <source>
        <dbReference type="SAM" id="MobiDB-lite"/>
    </source>
</evidence>
<protein>
    <recommendedName>
        <fullName evidence="7">RRM domain-containing protein</fullName>
    </recommendedName>
</protein>
<sequence length="324" mass="34888">MSTGRHPTVSGLHPASTPAYSGRLAPPPASITRTAGQTGGVRQRPRGLYIKNVPATMTAEGLRRLFGEHGQVESVVVGRATPHTTRPRWAIVNPHTTRDAVAMLLAVNGRPPLCLEVTPAVTPEEKQRQRRSREAQHSFLEEVRRDVAAAGVESSTPVNPASSDYASTITTTVTTTPAITTTTPAITTTTPAITTTTTTTTPAITTASHQDVIQAPFEAGCGVVVVEQRAALPCVWCGVEGQLVCGGCAVWYCGRLCQAAHWPLHATSCTPPPPATSLSTSSNIGEYWNDISRTRTNICVDKMMWFEQLKTQDDTRTRHRKCEE</sequence>
<dbReference type="Gene3D" id="3.30.70.330">
    <property type="match status" value="1"/>
</dbReference>